<keyword evidence="3" id="KW-0998">Cell outer membrane</keyword>
<keyword evidence="4" id="KW-0732">Signal</keyword>
<comment type="subcellular location">
    <subcellularLocation>
        <location evidence="1">Cell outer membrane</location>
    </subcellularLocation>
</comment>
<proteinExistence type="predicted"/>
<dbReference type="Proteomes" id="UP001205603">
    <property type="component" value="Unassembled WGS sequence"/>
</dbReference>
<protein>
    <recommendedName>
        <fullName evidence="7">TonB-dependent receptor</fullName>
    </recommendedName>
</protein>
<reference evidence="5 6" key="1">
    <citation type="submission" date="2022-07" db="EMBL/GenBank/DDBJ databases">
        <title>Fecal culturing of patients with breast cancer.</title>
        <authorList>
            <person name="Teng N.M.Y."/>
            <person name="Kiu R."/>
            <person name="Evans R."/>
            <person name="Baker D.J."/>
            <person name="Zenner C."/>
            <person name="Robinson S.D."/>
            <person name="Hall L.J."/>
        </authorList>
    </citation>
    <scope>NUCLEOTIDE SEQUENCE [LARGE SCALE GENOMIC DNA]</scope>
    <source>
        <strain evidence="5 6">LH1063</strain>
    </source>
</reference>
<evidence type="ECO:0000256" key="4">
    <source>
        <dbReference type="SAM" id="SignalP"/>
    </source>
</evidence>
<comment type="caution">
    <text evidence="5">The sequence shown here is derived from an EMBL/GenBank/DDBJ whole genome shotgun (WGS) entry which is preliminary data.</text>
</comment>
<dbReference type="InterPro" id="IPR036942">
    <property type="entry name" value="Beta-barrel_TonB_sf"/>
</dbReference>
<gene>
    <name evidence="5" type="ORF">NMU02_00135</name>
</gene>
<dbReference type="RefSeq" id="WP_255024980.1">
    <property type="nucleotide sequence ID" value="NZ_JANDHW010000001.1"/>
</dbReference>
<evidence type="ECO:0008006" key="7">
    <source>
        <dbReference type="Google" id="ProtNLM"/>
    </source>
</evidence>
<evidence type="ECO:0000313" key="6">
    <source>
        <dbReference type="Proteomes" id="UP001205603"/>
    </source>
</evidence>
<accession>A0ABT1MD05</accession>
<name>A0ABT1MD05_9BACT</name>
<evidence type="ECO:0000256" key="3">
    <source>
        <dbReference type="ARBA" id="ARBA00023237"/>
    </source>
</evidence>
<sequence length="614" mass="70466">MKKRKIYIIILVFMTVTCGIQAQTNDALTREMTIEKDFTPIVRDASKINVLPEVEAPKVNKTTIQYVDWLVPVTIVPQLQTLPAAEFGTSFPYKVKNGYADLSMGNYLNASASAGYRFLDTEKDRLNIWFRHFSTHGKVKYLEKELVEAYGLNKKASPKRSDNLLNVSYQHRFDRLVWSLGGNYRYNLFNYYGMPLSPAFYGAMKDNLQGYGRNQIVNQWDVYSAIESQDKNNELKYRITAGFGRYANRLGALCTYPGSAENNLFAKVELVAPIDENNAIGIDGKVDYLFYTHAPLIDNYAMVTLNPYYNMENDRIKFRLGVNADFSANDGTVVRFAPDIYFRWMFVDNFFLYSNLTGGKKLHTFTSLAKENIYFNPSQKPSGSYTPADWTLGFRSNFFKSFTFDLFGGIKTVTSALFDYQAFEGYDYDGTVTLSGENTFFTDMSRSTISYQGIDAVNWNAGVKLEYRYFDILNASLQWKHNYWRQRKDGKAQIWSGRPVDELDLSLGLKTSDHLSFLLDYFMATGRRYNTISRITMPATGNSEIQQAPYETSLEVAQGKLRNIHNVNIGATYRFNDYVHVRVQFNNILNRSYNLYYGMPAQRFNFMAGAGINF</sequence>
<feature type="chain" id="PRO_5047056341" description="TonB-dependent receptor" evidence="4">
    <location>
        <begin position="23"/>
        <end position="614"/>
    </location>
</feature>
<evidence type="ECO:0000256" key="1">
    <source>
        <dbReference type="ARBA" id="ARBA00004442"/>
    </source>
</evidence>
<evidence type="ECO:0000256" key="2">
    <source>
        <dbReference type="ARBA" id="ARBA00023136"/>
    </source>
</evidence>
<keyword evidence="6" id="KW-1185">Reference proteome</keyword>
<evidence type="ECO:0000313" key="5">
    <source>
        <dbReference type="EMBL" id="MCP9610500.1"/>
    </source>
</evidence>
<organism evidence="5 6">
    <name type="scientific">Coprobacter tertius</name>
    <dbReference type="NCBI Taxonomy" id="2944915"/>
    <lineage>
        <taxon>Bacteria</taxon>
        <taxon>Pseudomonadati</taxon>
        <taxon>Bacteroidota</taxon>
        <taxon>Bacteroidia</taxon>
        <taxon>Bacteroidales</taxon>
        <taxon>Barnesiellaceae</taxon>
        <taxon>Coprobacter</taxon>
    </lineage>
</organism>
<dbReference type="Gene3D" id="2.40.170.20">
    <property type="entry name" value="TonB-dependent receptor, beta-barrel domain"/>
    <property type="match status" value="1"/>
</dbReference>
<feature type="signal peptide" evidence="4">
    <location>
        <begin position="1"/>
        <end position="22"/>
    </location>
</feature>
<dbReference type="EMBL" id="JANDHW010000001">
    <property type="protein sequence ID" value="MCP9610500.1"/>
    <property type="molecule type" value="Genomic_DNA"/>
</dbReference>
<dbReference type="SUPFAM" id="SSF56935">
    <property type="entry name" value="Porins"/>
    <property type="match status" value="1"/>
</dbReference>
<keyword evidence="2" id="KW-0472">Membrane</keyword>